<dbReference type="AlphaFoldDB" id="X1BGE4"/>
<evidence type="ECO:0000313" key="2">
    <source>
        <dbReference type="EMBL" id="GAG94979.1"/>
    </source>
</evidence>
<name>X1BGE4_9ZZZZ</name>
<sequence length="286" mass="31204">DDPMPAEALPIYVDVEVSNSTAVEWPIYVEVHYTDEEAAGLDEESLGIYYWKDGEWKRCSDTGVDTERNVVWAYMTEEEASGSPILIGGMHAIPTPPLPPYLSDLTITPEEVELGEEVTISFSIQNMDSKPIDYIVTMQIEGRRGDLPFVVYVELEAYESTLVSQTITPVTVGDHDVTVDGLEESYTVNPVPIPLKPAEFKVTDLTVSPTEVEEGEQVTVTLIVTNIGEEEGSHTVVLKLDGITVETTETTLGGGDSTTITFTLTEAVGEYSLEIEGLTSGFTILA</sequence>
<organism evidence="2">
    <name type="scientific">marine sediment metagenome</name>
    <dbReference type="NCBI Taxonomy" id="412755"/>
    <lineage>
        <taxon>unclassified sequences</taxon>
        <taxon>metagenomes</taxon>
        <taxon>ecological metagenomes</taxon>
    </lineage>
</organism>
<feature type="domain" description="CARDB" evidence="1">
    <location>
        <begin position="204"/>
        <end position="274"/>
    </location>
</feature>
<feature type="non-terminal residue" evidence="2">
    <location>
        <position position="1"/>
    </location>
</feature>
<dbReference type="InterPro" id="IPR013783">
    <property type="entry name" value="Ig-like_fold"/>
</dbReference>
<dbReference type="Gene3D" id="2.60.40.10">
    <property type="entry name" value="Immunoglobulins"/>
    <property type="match status" value="2"/>
</dbReference>
<dbReference type="InterPro" id="IPR011635">
    <property type="entry name" value="CARDB"/>
</dbReference>
<gene>
    <name evidence="2" type="ORF">S01H4_42948</name>
</gene>
<dbReference type="EMBL" id="BART01023641">
    <property type="protein sequence ID" value="GAG94979.1"/>
    <property type="molecule type" value="Genomic_DNA"/>
</dbReference>
<proteinExistence type="predicted"/>
<comment type="caution">
    <text evidence="2">The sequence shown here is derived from an EMBL/GenBank/DDBJ whole genome shotgun (WGS) entry which is preliminary data.</text>
</comment>
<accession>X1BGE4</accession>
<evidence type="ECO:0000259" key="1">
    <source>
        <dbReference type="Pfam" id="PF07705"/>
    </source>
</evidence>
<dbReference type="Pfam" id="PF07705">
    <property type="entry name" value="CARDB"/>
    <property type="match status" value="1"/>
</dbReference>
<reference evidence="2" key="1">
    <citation type="journal article" date="2014" name="Front. Microbiol.">
        <title>High frequency of phylogenetically diverse reductive dehalogenase-homologous genes in deep subseafloor sedimentary metagenomes.</title>
        <authorList>
            <person name="Kawai M."/>
            <person name="Futagami T."/>
            <person name="Toyoda A."/>
            <person name="Takaki Y."/>
            <person name="Nishi S."/>
            <person name="Hori S."/>
            <person name="Arai W."/>
            <person name="Tsubouchi T."/>
            <person name="Morono Y."/>
            <person name="Uchiyama I."/>
            <person name="Ito T."/>
            <person name="Fujiyama A."/>
            <person name="Inagaki F."/>
            <person name="Takami H."/>
        </authorList>
    </citation>
    <scope>NUCLEOTIDE SEQUENCE</scope>
    <source>
        <strain evidence="2">Expedition CK06-06</strain>
    </source>
</reference>
<feature type="non-terminal residue" evidence="2">
    <location>
        <position position="286"/>
    </location>
</feature>
<protein>
    <recommendedName>
        <fullName evidence="1">CARDB domain-containing protein</fullName>
    </recommendedName>
</protein>